<keyword evidence="7" id="KW-0325">Glycoprotein</keyword>
<dbReference type="Gene3D" id="3.40.1090.10">
    <property type="entry name" value="Cytosolic phospholipase A2 catalytic domain"/>
    <property type="match status" value="1"/>
</dbReference>
<feature type="region of interest" description="Disordered" evidence="10">
    <location>
        <begin position="568"/>
        <end position="601"/>
    </location>
</feature>
<dbReference type="EMBL" id="BTFZ01000012">
    <property type="protein sequence ID" value="GMM37602.1"/>
    <property type="molecule type" value="Genomic_DNA"/>
</dbReference>
<evidence type="ECO:0000256" key="5">
    <source>
        <dbReference type="ARBA" id="ARBA00022963"/>
    </source>
</evidence>
<name>A0AAV5QRU3_9ASCO</name>
<evidence type="ECO:0000256" key="6">
    <source>
        <dbReference type="ARBA" id="ARBA00023098"/>
    </source>
</evidence>
<evidence type="ECO:0000256" key="1">
    <source>
        <dbReference type="ARBA" id="ARBA00008780"/>
    </source>
</evidence>
<dbReference type="SUPFAM" id="SSF52151">
    <property type="entry name" value="FabD/lysophospholipase-like"/>
    <property type="match status" value="1"/>
</dbReference>
<dbReference type="AlphaFoldDB" id="A0AAV5QRU3"/>
<dbReference type="PANTHER" id="PTHR10728">
    <property type="entry name" value="CYTOSOLIC PHOSPHOLIPASE A2"/>
    <property type="match status" value="1"/>
</dbReference>
<comment type="similarity">
    <text evidence="1 9">Belongs to the lysophospholipase family.</text>
</comment>
<keyword evidence="13" id="KW-1185">Reference proteome</keyword>
<evidence type="ECO:0000256" key="9">
    <source>
        <dbReference type="RuleBase" id="RU362103"/>
    </source>
</evidence>
<dbReference type="EC" id="3.1.1.5" evidence="2 9"/>
<feature type="compositionally biased region" description="Low complexity" evidence="10">
    <location>
        <begin position="573"/>
        <end position="601"/>
    </location>
</feature>
<evidence type="ECO:0000313" key="12">
    <source>
        <dbReference type="EMBL" id="GMM37602.1"/>
    </source>
</evidence>
<feature type="chain" id="PRO_5043102752" description="Lysophospholipase" evidence="9">
    <location>
        <begin position="19"/>
        <end position="630"/>
    </location>
</feature>
<keyword evidence="3 9" id="KW-0732">Signal</keyword>
<evidence type="ECO:0000256" key="3">
    <source>
        <dbReference type="ARBA" id="ARBA00022729"/>
    </source>
</evidence>
<comment type="catalytic activity">
    <reaction evidence="9">
        <text>a 1-acyl-sn-glycero-3-phosphocholine + H2O = sn-glycerol 3-phosphocholine + a fatty acid + H(+)</text>
        <dbReference type="Rhea" id="RHEA:15177"/>
        <dbReference type="ChEBI" id="CHEBI:15377"/>
        <dbReference type="ChEBI" id="CHEBI:15378"/>
        <dbReference type="ChEBI" id="CHEBI:16870"/>
        <dbReference type="ChEBI" id="CHEBI:28868"/>
        <dbReference type="ChEBI" id="CHEBI:58168"/>
        <dbReference type="EC" id="3.1.1.5"/>
    </reaction>
</comment>
<evidence type="ECO:0000256" key="8">
    <source>
        <dbReference type="PROSITE-ProRule" id="PRU00555"/>
    </source>
</evidence>
<dbReference type="Proteomes" id="UP001360560">
    <property type="component" value="Unassembled WGS sequence"/>
</dbReference>
<reference evidence="12 13" key="1">
    <citation type="journal article" date="2023" name="Elife">
        <title>Identification of key yeast species and microbe-microbe interactions impacting larval growth of Drosophila in the wild.</title>
        <authorList>
            <person name="Mure A."/>
            <person name="Sugiura Y."/>
            <person name="Maeda R."/>
            <person name="Honda K."/>
            <person name="Sakurai N."/>
            <person name="Takahashi Y."/>
            <person name="Watada M."/>
            <person name="Katoh T."/>
            <person name="Gotoh A."/>
            <person name="Gotoh Y."/>
            <person name="Taniguchi I."/>
            <person name="Nakamura K."/>
            <person name="Hayashi T."/>
            <person name="Katayama T."/>
            <person name="Uemura T."/>
            <person name="Hattori Y."/>
        </authorList>
    </citation>
    <scope>NUCLEOTIDE SEQUENCE [LARGE SCALE GENOMIC DNA]</scope>
    <source>
        <strain evidence="12 13">SC-9</strain>
    </source>
</reference>
<dbReference type="GO" id="GO:0005783">
    <property type="term" value="C:endoplasmic reticulum"/>
    <property type="evidence" value="ECO:0007669"/>
    <property type="project" value="TreeGrafter"/>
</dbReference>
<dbReference type="RefSeq" id="XP_064854598.1">
    <property type="nucleotide sequence ID" value="XM_064998526.1"/>
</dbReference>
<evidence type="ECO:0000256" key="4">
    <source>
        <dbReference type="ARBA" id="ARBA00022801"/>
    </source>
</evidence>
<dbReference type="Pfam" id="PF01735">
    <property type="entry name" value="PLA2_B"/>
    <property type="match status" value="1"/>
</dbReference>
<evidence type="ECO:0000259" key="11">
    <source>
        <dbReference type="PROSITE" id="PS51210"/>
    </source>
</evidence>
<feature type="signal peptide" evidence="9">
    <location>
        <begin position="1"/>
        <end position="18"/>
    </location>
</feature>
<keyword evidence="5 8" id="KW-0442">Lipid degradation</keyword>
<dbReference type="GO" id="GO:0046475">
    <property type="term" value="P:glycerophospholipid catabolic process"/>
    <property type="evidence" value="ECO:0007669"/>
    <property type="project" value="TreeGrafter"/>
</dbReference>
<dbReference type="GO" id="GO:0004623">
    <property type="term" value="F:phospholipase A2 activity"/>
    <property type="evidence" value="ECO:0007669"/>
    <property type="project" value="TreeGrafter"/>
</dbReference>
<gene>
    <name evidence="12" type="ORF">DASC09_049270</name>
</gene>
<keyword evidence="6 8" id="KW-0443">Lipid metabolism</keyword>
<evidence type="ECO:0000256" key="2">
    <source>
        <dbReference type="ARBA" id="ARBA00013274"/>
    </source>
</evidence>
<evidence type="ECO:0000256" key="10">
    <source>
        <dbReference type="SAM" id="MobiDB-lite"/>
    </source>
</evidence>
<dbReference type="GO" id="GO:0004622">
    <property type="term" value="F:phosphatidylcholine lysophospholipase activity"/>
    <property type="evidence" value="ECO:0007669"/>
    <property type="project" value="UniProtKB-EC"/>
</dbReference>
<dbReference type="PROSITE" id="PS51210">
    <property type="entry name" value="PLA2C"/>
    <property type="match status" value="1"/>
</dbReference>
<dbReference type="FunFam" id="3.40.1090.10:FF:000010">
    <property type="entry name" value="Lysophospholipase"/>
    <property type="match status" value="1"/>
</dbReference>
<dbReference type="GO" id="GO:0005829">
    <property type="term" value="C:cytosol"/>
    <property type="evidence" value="ECO:0007669"/>
    <property type="project" value="TreeGrafter"/>
</dbReference>
<evidence type="ECO:0000256" key="7">
    <source>
        <dbReference type="ARBA" id="ARBA00023180"/>
    </source>
</evidence>
<dbReference type="GO" id="GO:0005576">
    <property type="term" value="C:extracellular region"/>
    <property type="evidence" value="ECO:0007669"/>
    <property type="project" value="TreeGrafter"/>
</dbReference>
<dbReference type="GO" id="GO:0005886">
    <property type="term" value="C:plasma membrane"/>
    <property type="evidence" value="ECO:0007669"/>
    <property type="project" value="TreeGrafter"/>
</dbReference>
<comment type="caution">
    <text evidence="12">The sequence shown here is derived from an EMBL/GenBank/DDBJ whole genome shotgun (WGS) entry which is preliminary data.</text>
</comment>
<proteinExistence type="inferred from homology"/>
<organism evidence="12 13">
    <name type="scientific">Saccharomycopsis crataegensis</name>
    <dbReference type="NCBI Taxonomy" id="43959"/>
    <lineage>
        <taxon>Eukaryota</taxon>
        <taxon>Fungi</taxon>
        <taxon>Dikarya</taxon>
        <taxon>Ascomycota</taxon>
        <taxon>Saccharomycotina</taxon>
        <taxon>Saccharomycetes</taxon>
        <taxon>Saccharomycopsidaceae</taxon>
        <taxon>Saccharomycopsis</taxon>
    </lineage>
</organism>
<accession>A0AAV5QRU3</accession>
<dbReference type="InterPro" id="IPR016035">
    <property type="entry name" value="Acyl_Trfase/lysoPLipase"/>
</dbReference>
<sequence>MMFKAAVIFQLLAQLAYCYAPSTVDCPSGSLLREATNISSSEASWLTKRDAITQANLVDFLANRAKLNESEYSSFLNDSDNMKLSMAFSGGGFRAMLTGAGQLAALDSRTNGANESGLGGLLDSATYISGLSGGSWLVGSLAMNNWTSVQSIIDNDVSLWELDNVLYNMGSSYAIYSYFLQWMSDIKTKKQAGFPVTFLDIWGRIISDALFPASEDYGVNITFSGLQDFETFTNGKMPLPMFVSDAIINSYGVTAANSTLFEINPFEFGSWDNTTKSFTQTKYLGSNVNNGYSINGSCVAGFDNGGFLMGSSSNIFYSLMGAMSGSSNALVTEMDTVLEMAYKYLNQTQDNNTFKSLYEPNPFYNSDDSNYTDITTSTSLGLGDGGDDTEGIPFEPLLQPQRNVDVIFAFDSSSDTTDSWPNGNSLVSSYERQFSSDGSGAAFPYVPSSAGFVAQNLTSKPTFFGCNASNLTSLANIPPLVVYIANKDYSFASNTSTTKLAYTDADKYSMIQNGFETATRNNFTDDADWATCVGCAIIRRSQERAGIEQSEACMQCFSEYCWDGSTDEEETSDATTSTTSTTATNSSTASTSASASSSSASGKKNAAGALSNNNMLLIAGGVVSIVFSLL</sequence>
<keyword evidence="4 8" id="KW-0378">Hydrolase</keyword>
<evidence type="ECO:0000313" key="13">
    <source>
        <dbReference type="Proteomes" id="UP001360560"/>
    </source>
</evidence>
<protein>
    <recommendedName>
        <fullName evidence="2 9">Lysophospholipase</fullName>
        <ecNumber evidence="2 9">3.1.1.5</ecNumber>
    </recommendedName>
</protein>
<dbReference type="GeneID" id="90075577"/>
<dbReference type="InterPro" id="IPR002642">
    <property type="entry name" value="LysoPLipase_cat_dom"/>
</dbReference>
<dbReference type="SMART" id="SM00022">
    <property type="entry name" value="PLAc"/>
    <property type="match status" value="1"/>
</dbReference>
<dbReference type="PANTHER" id="PTHR10728:SF33">
    <property type="entry name" value="LYSOPHOSPHOLIPASE 1-RELATED"/>
    <property type="match status" value="1"/>
</dbReference>
<feature type="domain" description="PLA2c" evidence="11">
    <location>
        <begin position="25"/>
        <end position="567"/>
    </location>
</feature>